<dbReference type="SUPFAM" id="SSF48403">
    <property type="entry name" value="Ankyrin repeat"/>
    <property type="match status" value="4"/>
</dbReference>
<dbReference type="InterPro" id="IPR036770">
    <property type="entry name" value="Ankyrin_rpt-contain_sf"/>
</dbReference>
<dbReference type="Pfam" id="PF12796">
    <property type="entry name" value="Ank_2"/>
    <property type="match status" value="3"/>
</dbReference>
<organism evidence="4 5">
    <name type="scientific">Cymbomonas tetramitiformis</name>
    <dbReference type="NCBI Taxonomy" id="36881"/>
    <lineage>
        <taxon>Eukaryota</taxon>
        <taxon>Viridiplantae</taxon>
        <taxon>Chlorophyta</taxon>
        <taxon>Pyramimonadophyceae</taxon>
        <taxon>Pyramimonadales</taxon>
        <taxon>Pyramimonadaceae</taxon>
        <taxon>Cymbomonas</taxon>
    </lineage>
</organism>
<keyword evidence="1" id="KW-0677">Repeat</keyword>
<accession>A0AAE0FSA9</accession>
<evidence type="ECO:0000256" key="2">
    <source>
        <dbReference type="ARBA" id="ARBA00023043"/>
    </source>
</evidence>
<evidence type="ECO:0000256" key="1">
    <source>
        <dbReference type="ARBA" id="ARBA00022737"/>
    </source>
</evidence>
<feature type="repeat" description="ANK" evidence="3">
    <location>
        <begin position="296"/>
        <end position="328"/>
    </location>
</feature>
<proteinExistence type="predicted"/>
<evidence type="ECO:0000313" key="4">
    <source>
        <dbReference type="EMBL" id="KAK3264336.1"/>
    </source>
</evidence>
<evidence type="ECO:0000256" key="3">
    <source>
        <dbReference type="PROSITE-ProRule" id="PRU00023"/>
    </source>
</evidence>
<dbReference type="PROSITE" id="PS50297">
    <property type="entry name" value="ANK_REP_REGION"/>
    <property type="match status" value="2"/>
</dbReference>
<dbReference type="Proteomes" id="UP001190700">
    <property type="component" value="Unassembled WGS sequence"/>
</dbReference>
<keyword evidence="2 3" id="KW-0040">ANK repeat</keyword>
<feature type="repeat" description="ANK" evidence="3">
    <location>
        <begin position="181"/>
        <end position="213"/>
    </location>
</feature>
<dbReference type="PANTHER" id="PTHR24198">
    <property type="entry name" value="ANKYRIN REPEAT AND PROTEIN KINASE DOMAIN-CONTAINING PROTEIN"/>
    <property type="match status" value="1"/>
</dbReference>
<evidence type="ECO:0000313" key="5">
    <source>
        <dbReference type="Proteomes" id="UP001190700"/>
    </source>
</evidence>
<feature type="repeat" description="ANK" evidence="3">
    <location>
        <begin position="618"/>
        <end position="646"/>
    </location>
</feature>
<gene>
    <name evidence="4" type="ORF">CYMTET_26916</name>
</gene>
<dbReference type="EMBL" id="LGRX02014614">
    <property type="protein sequence ID" value="KAK3264336.1"/>
    <property type="molecule type" value="Genomic_DNA"/>
</dbReference>
<sequence>MSLDRLARQDKHTSSGRIRYDVNRALVLSCPKCRCTLVDATPFEVCIPLRTLIKQCFPAEVAERQSRRDKDISLISAAAGTRGTRDKPLKAVTELLRTGASVHVTLDDGTTALHVARDPLTVAALLEAGARRDARDAFGRTPLHRAANAKVLRALLQGLEGPARREALAADSAREEGGEETGLTPLHCALYDGRSMVAQALLQCGAPHDVYTRNAELDMHDGSSARSSSMVDCAIDYANGHDSTGAWDGLLVLLRHLVAQHEDLGDLMPRVAGTGNLESVAVLLAAGVDANQTDDEGRVPLIEATTNGGPRAVEQLLAAGARVNDRNIEDNTALAEAAHLWGLNGDSEYVRVARLLLKAGAHVEGCCSAKTPLGLACHELQHVNSDLSMPKLLLEAGADPHRQYRRGGPAIIGAVESNNIALMQLLMKHGAKSYDQSATEFYHAQWSSSDPILVAIQNEKWEALQVLLQACMQIMQLPMSTGDAEQKKERQAINSTIAEALRFCFINPVDLPEGVSPHGLIAMQRKGRRAIFEAIACITEPLEFLQSLGALNGRFAPERRSLLHQVALWGTVDEVRLLLERALEEAKECCDAKKWLAQEIDQGDEFGSEDSACACGFPLIYAAARGEVEMARLFLSAGADVHKSASTCPEERRRNDRSTGWEDRVWYVRRGYSAIHTVGASPNGRAMVELLVEYGAAVDELGWMPITRGAELWERLAGVVDSPRRERGARKEYVYATPLHFAVMHKHSEAALALLGAGARVLGLPGMSGIRGFPGGTLHPCLDDQSEKATRDQEAVAMNTLEEAAWSGQADVVKALLELGDDALCSDDMLRGFTLGIQKRKRQDEDGDDYRSLYRNFFDSSPETGHSVLHVELEAACDARDMARIYAALEPFRAEHWSGGSPLETETLSEFAEKLRTEDDLALRIASSDSNVSQQKRRRRALVLSQAGVEEPADVPMAEAKQMQVFEWRGDGSLEEYEARLVHRAAAKRICKQHYERAGRVSTRMSLMARAEDIVSGREVCEKAALLKQYALLLALCGPSTREPAGHAVHDERHDIVYTLLAAGACATRALDDRWTDTGGSRAVIKAMCPQAWELSPIEVLAQCPRLAALNALLKHGMPVNLPLGPIKEFEHRHGFSWRTYRSRYEHMFYDETRQHRRPPLMAAVMSSRVLVGGLLAHGANVDVPERVTRVTPLHLSAMLADVSCIKLLLSYSSASVDCRDVVGWTPLHYACAGEWERSTEISFWKRSGCGFPFWPYAMQIRRLEDTGRASCDVVEALLQAGADPSVETPCGYTPMDLAVSTCRADVVKALLEHGVRTAGCADVTQGELRRGGAGEVLMANTKRETPISRAQEMVATGALVKEVEDLWKADVSAKFGELLRKVHVNKAKDASTAAESSTCAFIKTQATRIVAMLSKGHPLYHSDVDEDSDIDGNKTDDE</sequence>
<dbReference type="InterPro" id="IPR002110">
    <property type="entry name" value="Ankyrin_rpt"/>
</dbReference>
<dbReference type="SMART" id="SM00248">
    <property type="entry name" value="ANK"/>
    <property type="match status" value="18"/>
</dbReference>
<dbReference type="PROSITE" id="PS50088">
    <property type="entry name" value="ANK_REPEAT"/>
    <property type="match status" value="3"/>
</dbReference>
<comment type="caution">
    <text evidence="4">The sequence shown here is derived from an EMBL/GenBank/DDBJ whole genome shotgun (WGS) entry which is preliminary data.</text>
</comment>
<keyword evidence="5" id="KW-1185">Reference proteome</keyword>
<name>A0AAE0FSA9_9CHLO</name>
<dbReference type="Gene3D" id="1.25.40.20">
    <property type="entry name" value="Ankyrin repeat-containing domain"/>
    <property type="match status" value="5"/>
</dbReference>
<dbReference type="PANTHER" id="PTHR24198:SF165">
    <property type="entry name" value="ANKYRIN REPEAT-CONTAINING PROTEIN-RELATED"/>
    <property type="match status" value="1"/>
</dbReference>
<reference evidence="4 5" key="1">
    <citation type="journal article" date="2015" name="Genome Biol. Evol.">
        <title>Comparative Genomics of a Bacterivorous Green Alga Reveals Evolutionary Causalities and Consequences of Phago-Mixotrophic Mode of Nutrition.</title>
        <authorList>
            <person name="Burns J.A."/>
            <person name="Paasch A."/>
            <person name="Narechania A."/>
            <person name="Kim E."/>
        </authorList>
    </citation>
    <scope>NUCLEOTIDE SEQUENCE [LARGE SCALE GENOMIC DNA]</scope>
    <source>
        <strain evidence="4 5">PLY_AMNH</strain>
    </source>
</reference>
<protein>
    <submittedName>
        <fullName evidence="4">Uncharacterized protein</fullName>
    </submittedName>
</protein>